<reference evidence="6" key="1">
    <citation type="journal article" date="2020" name="Nat. Ecol. Evol.">
        <title>Deeply conserved synteny resolves early events in vertebrate evolution.</title>
        <authorList>
            <person name="Simakov O."/>
            <person name="Marletaz F."/>
            <person name="Yue J.X."/>
            <person name="O'Connell B."/>
            <person name="Jenkins J."/>
            <person name="Brandt A."/>
            <person name="Calef R."/>
            <person name="Tung C.H."/>
            <person name="Huang T.K."/>
            <person name="Schmutz J."/>
            <person name="Satoh N."/>
            <person name="Yu J.K."/>
            <person name="Putnam N.H."/>
            <person name="Green R.E."/>
            <person name="Rokhsar D.S."/>
        </authorList>
    </citation>
    <scope>NUCLEOTIDE SEQUENCE [LARGE SCALE GENOMIC DNA]</scope>
    <source>
        <strain evidence="6">S238N-H82</strain>
    </source>
</reference>
<dbReference type="InterPro" id="IPR036282">
    <property type="entry name" value="Glutathione-S-Trfase_C_sf"/>
</dbReference>
<dbReference type="InterPro" id="IPR050213">
    <property type="entry name" value="GST_superfamily"/>
</dbReference>
<dbReference type="Gene3D" id="3.40.30.10">
    <property type="entry name" value="Glutaredoxin"/>
    <property type="match status" value="1"/>
</dbReference>
<protein>
    <recommendedName>
        <fullName evidence="1">glutathione transferase</fullName>
        <ecNumber evidence="1">2.5.1.18</ecNumber>
    </recommendedName>
</protein>
<dbReference type="InterPro" id="IPR004046">
    <property type="entry name" value="GST_C"/>
</dbReference>
<evidence type="ECO:0000259" key="4">
    <source>
        <dbReference type="PROSITE" id="PS50404"/>
    </source>
</evidence>
<gene>
    <name evidence="7" type="primary">LOC118405781</name>
</gene>
<dbReference type="EC" id="2.5.1.18" evidence="1"/>
<dbReference type="SFLD" id="SFLDG00363">
    <property type="entry name" value="AMPS_(cytGST):_Alpha-__Mu-__Pi"/>
    <property type="match status" value="1"/>
</dbReference>
<keyword evidence="2" id="KW-0808">Transferase</keyword>
<dbReference type="GeneID" id="118405781"/>
<evidence type="ECO:0000256" key="2">
    <source>
        <dbReference type="ARBA" id="ARBA00022679"/>
    </source>
</evidence>
<dbReference type="Proteomes" id="UP000001554">
    <property type="component" value="Chromosome 18"/>
</dbReference>
<sequence length="204" mass="22976">MPTYKLTYFKARGVAEFARLLFAAGGLEYEDVRVEGEQWQQLKPKTPMGQLPILEVDGAMICQSKAIGRLIAKKIGMAGKTDLEAARADMITDGLEDLIGLKMSFFFTEKDENKKEEKKKEFVEKILPSALDLFEKLASAEGYFVGNSLTWADVNFFSLFNGFINRFIPGDHLKNHVNLNKVMGNVSSNPGIAKWLKERPETQF</sequence>
<dbReference type="SFLD" id="SFLDS00019">
    <property type="entry name" value="Glutathione_Transferase_(cytos"/>
    <property type="match status" value="1"/>
</dbReference>
<dbReference type="OrthoDB" id="414243at2759"/>
<comment type="catalytic activity">
    <reaction evidence="3">
        <text>RX + glutathione = an S-substituted glutathione + a halide anion + H(+)</text>
        <dbReference type="Rhea" id="RHEA:16437"/>
        <dbReference type="ChEBI" id="CHEBI:15378"/>
        <dbReference type="ChEBI" id="CHEBI:16042"/>
        <dbReference type="ChEBI" id="CHEBI:17792"/>
        <dbReference type="ChEBI" id="CHEBI:57925"/>
        <dbReference type="ChEBI" id="CHEBI:90779"/>
        <dbReference type="EC" id="2.5.1.18"/>
    </reaction>
</comment>
<dbReference type="SUPFAM" id="SSF52833">
    <property type="entry name" value="Thioredoxin-like"/>
    <property type="match status" value="1"/>
</dbReference>
<evidence type="ECO:0000313" key="6">
    <source>
        <dbReference type="Proteomes" id="UP000001554"/>
    </source>
</evidence>
<dbReference type="InterPro" id="IPR010987">
    <property type="entry name" value="Glutathione-S-Trfase_C-like"/>
</dbReference>
<dbReference type="SFLD" id="SFLDG01205">
    <property type="entry name" value="AMPS.1"/>
    <property type="match status" value="1"/>
</dbReference>
<name>A0A9J7HKQ9_BRAFL</name>
<dbReference type="InterPro" id="IPR040079">
    <property type="entry name" value="Glutathione_S-Trfase"/>
</dbReference>
<dbReference type="GO" id="GO:0006749">
    <property type="term" value="P:glutathione metabolic process"/>
    <property type="evidence" value="ECO:0000318"/>
    <property type="project" value="GO_Central"/>
</dbReference>
<dbReference type="Gene3D" id="1.20.1050.10">
    <property type="match status" value="1"/>
</dbReference>
<dbReference type="InterPro" id="IPR004045">
    <property type="entry name" value="Glutathione_S-Trfase_N"/>
</dbReference>
<dbReference type="InterPro" id="IPR036249">
    <property type="entry name" value="Thioredoxin-like_sf"/>
</dbReference>
<dbReference type="KEGG" id="bfo:118405781"/>
<dbReference type="PROSITE" id="PS50405">
    <property type="entry name" value="GST_CTER"/>
    <property type="match status" value="1"/>
</dbReference>
<dbReference type="CDD" id="cd03192">
    <property type="entry name" value="GST_C_Sigma_like"/>
    <property type="match status" value="1"/>
</dbReference>
<dbReference type="RefSeq" id="XP_035661419.1">
    <property type="nucleotide sequence ID" value="XM_035805526.1"/>
</dbReference>
<feature type="domain" description="GST C-terminal" evidence="5">
    <location>
        <begin position="81"/>
        <end position="204"/>
    </location>
</feature>
<dbReference type="FunFam" id="1.20.1050.10:FF:000030">
    <property type="entry name" value="Glutathione S-transferase S1"/>
    <property type="match status" value="1"/>
</dbReference>
<organism evidence="6 7">
    <name type="scientific">Branchiostoma floridae</name>
    <name type="common">Florida lancelet</name>
    <name type="synonym">Amphioxus</name>
    <dbReference type="NCBI Taxonomy" id="7739"/>
    <lineage>
        <taxon>Eukaryota</taxon>
        <taxon>Metazoa</taxon>
        <taxon>Chordata</taxon>
        <taxon>Cephalochordata</taxon>
        <taxon>Leptocardii</taxon>
        <taxon>Amphioxiformes</taxon>
        <taxon>Branchiostomatidae</taxon>
        <taxon>Branchiostoma</taxon>
    </lineage>
</organism>
<accession>A0A9J7HKQ9</accession>
<dbReference type="SUPFAM" id="SSF47616">
    <property type="entry name" value="GST C-terminal domain-like"/>
    <property type="match status" value="1"/>
</dbReference>
<dbReference type="PANTHER" id="PTHR11571">
    <property type="entry name" value="GLUTATHIONE S-TRANSFERASE"/>
    <property type="match status" value="1"/>
</dbReference>
<dbReference type="AlphaFoldDB" id="A0A9J7HKQ9"/>
<dbReference type="PANTHER" id="PTHR11571:SF224">
    <property type="entry name" value="HEMATOPOIETIC PROSTAGLANDIN D SYNTHASE"/>
    <property type="match status" value="1"/>
</dbReference>
<dbReference type="Pfam" id="PF14497">
    <property type="entry name" value="GST_C_3"/>
    <property type="match status" value="1"/>
</dbReference>
<dbReference type="CDD" id="cd03039">
    <property type="entry name" value="GST_N_Sigma_like"/>
    <property type="match status" value="1"/>
</dbReference>
<dbReference type="FunFam" id="3.40.30.10:FF:000035">
    <property type="entry name" value="hematopoietic prostaglandin D synthase"/>
    <property type="match status" value="1"/>
</dbReference>
<dbReference type="Pfam" id="PF02798">
    <property type="entry name" value="GST_N"/>
    <property type="match status" value="1"/>
</dbReference>
<proteinExistence type="predicted"/>
<keyword evidence="6" id="KW-1185">Reference proteome</keyword>
<evidence type="ECO:0000313" key="7">
    <source>
        <dbReference type="RefSeq" id="XP_035661419.1"/>
    </source>
</evidence>
<dbReference type="OMA" id="DVEHEYH"/>
<evidence type="ECO:0000259" key="5">
    <source>
        <dbReference type="PROSITE" id="PS50405"/>
    </source>
</evidence>
<feature type="domain" description="GST N-terminal" evidence="4">
    <location>
        <begin position="2"/>
        <end position="79"/>
    </location>
</feature>
<dbReference type="PROSITE" id="PS50404">
    <property type="entry name" value="GST_NTER"/>
    <property type="match status" value="1"/>
</dbReference>
<evidence type="ECO:0000256" key="3">
    <source>
        <dbReference type="ARBA" id="ARBA00047960"/>
    </source>
</evidence>
<reference evidence="7" key="2">
    <citation type="submission" date="2025-08" db="UniProtKB">
        <authorList>
            <consortium name="RefSeq"/>
        </authorList>
    </citation>
    <scope>IDENTIFICATION</scope>
    <source>
        <strain evidence="7">S238N-H82</strain>
        <tissue evidence="7">Testes</tissue>
    </source>
</reference>
<dbReference type="GO" id="GO:0004364">
    <property type="term" value="F:glutathione transferase activity"/>
    <property type="evidence" value="ECO:0000318"/>
    <property type="project" value="GO_Central"/>
</dbReference>
<evidence type="ECO:0000256" key="1">
    <source>
        <dbReference type="ARBA" id="ARBA00012452"/>
    </source>
</evidence>